<gene>
    <name evidence="1" type="ORF">GPA21_09295</name>
</gene>
<evidence type="ECO:0000313" key="2">
    <source>
        <dbReference type="Proteomes" id="UP000599523"/>
    </source>
</evidence>
<dbReference type="RefSeq" id="WP_168987923.1">
    <property type="nucleotide sequence ID" value="NZ_CAWPHM010000270.1"/>
</dbReference>
<comment type="caution">
    <text evidence="1">The sequence shown here is derived from an EMBL/GenBank/DDBJ whole genome shotgun (WGS) entry which is preliminary data.</text>
</comment>
<sequence>MRINKLDLVAPYARATENSGTPETFIGETRRVRQSASWISDPSERGWSPNLLPAHQMNIDTAAFDHRHTTGGRATHAVGAAKLRFSA</sequence>
<dbReference type="EMBL" id="WTVM01000045">
    <property type="protein sequence ID" value="NMG03168.1"/>
    <property type="molecule type" value="Genomic_DNA"/>
</dbReference>
<protein>
    <submittedName>
        <fullName evidence="1">Uncharacterized protein</fullName>
    </submittedName>
</protein>
<keyword evidence="2" id="KW-1185">Reference proteome</keyword>
<dbReference type="Proteomes" id="UP000599523">
    <property type="component" value="Unassembled WGS sequence"/>
</dbReference>
<evidence type="ECO:0000313" key="1">
    <source>
        <dbReference type="EMBL" id="NMG03168.1"/>
    </source>
</evidence>
<reference evidence="1" key="1">
    <citation type="submission" date="2019-12" db="EMBL/GenBank/DDBJ databases">
        <title>Comparative genomics gives insights into the taxonomy of the Azoarcus-Aromatoleum group and reveals separate origins of nif in the plant-associated Azoarcus and non-plant-associated Aromatoleum sub-groups.</title>
        <authorList>
            <person name="Lafos M."/>
            <person name="Maluk M."/>
            <person name="Batista M."/>
            <person name="Junghare M."/>
            <person name="Carmona M."/>
            <person name="Faoro H."/>
            <person name="Cruz L.M."/>
            <person name="Battistoni F."/>
            <person name="De Souza E."/>
            <person name="Pedrosa F."/>
            <person name="Chen W.-M."/>
            <person name="Poole P.S."/>
            <person name="Dixon R.A."/>
            <person name="James E.K."/>
        </authorList>
    </citation>
    <scope>NUCLEOTIDE SEQUENCE</scope>
    <source>
        <strain evidence="1">NSC3</strain>
    </source>
</reference>
<accession>A0A972FD19</accession>
<dbReference type="AlphaFoldDB" id="A0A972FD19"/>
<name>A0A972FD19_9RHOO</name>
<organism evidence="1 2">
    <name type="scientific">Azoarcus taiwanensis</name>
    <dbReference type="NCBI Taxonomy" id="666964"/>
    <lineage>
        <taxon>Bacteria</taxon>
        <taxon>Pseudomonadati</taxon>
        <taxon>Pseudomonadota</taxon>
        <taxon>Betaproteobacteria</taxon>
        <taxon>Rhodocyclales</taxon>
        <taxon>Zoogloeaceae</taxon>
        <taxon>Azoarcus</taxon>
    </lineage>
</organism>
<proteinExistence type="predicted"/>